<feature type="signal peptide" evidence="1">
    <location>
        <begin position="1"/>
        <end position="22"/>
    </location>
</feature>
<keyword evidence="3" id="KW-1185">Reference proteome</keyword>
<sequence>MMFLWFLIQLIIISLYNRRVKFRFNLSIFYRQKIQQFETMKLVNKAKSTNKLPKVSARISVQAQESVIPDLEVSVLSRQSTVEELDDLLQMVSDWSDLDNWTK</sequence>
<comment type="caution">
    <text evidence="2">The sequence shown here is derived from an EMBL/GenBank/DDBJ whole genome shotgun (WGS) entry which is preliminary data.</text>
</comment>
<organism evidence="2 3">
    <name type="scientific">Spironucleus salmonicida</name>
    <dbReference type="NCBI Taxonomy" id="348837"/>
    <lineage>
        <taxon>Eukaryota</taxon>
        <taxon>Metamonada</taxon>
        <taxon>Diplomonadida</taxon>
        <taxon>Hexamitidae</taxon>
        <taxon>Hexamitinae</taxon>
        <taxon>Spironucleus</taxon>
    </lineage>
</organism>
<dbReference type="GeneID" id="94301851"/>
<dbReference type="RefSeq" id="XP_067760629.1">
    <property type="nucleotide sequence ID" value="XM_067911607.1"/>
</dbReference>
<accession>A0A9P8RUT4</accession>
<reference evidence="2 3" key="1">
    <citation type="journal article" date="2014" name="PLoS Genet.">
        <title>The Genome of Spironucleus salmonicida Highlights a Fish Pathogen Adapted to Fluctuating Environments.</title>
        <authorList>
            <person name="Xu F."/>
            <person name="Jerlstrom-Hultqvist J."/>
            <person name="Einarsson E."/>
            <person name="Astvaldsson A."/>
            <person name="Svard S.G."/>
            <person name="Andersson J.O."/>
        </authorList>
    </citation>
    <scope>NUCLEOTIDE SEQUENCE [LARGE SCALE GENOMIC DNA]</scope>
    <source>
        <strain evidence="2 3">ATCC 50377</strain>
    </source>
</reference>
<feature type="chain" id="PRO_5040304657" evidence="1">
    <location>
        <begin position="23"/>
        <end position="103"/>
    </location>
</feature>
<dbReference type="KEGG" id="ssao:94301851"/>
<name>A0A9P8RUT4_9EUKA</name>
<dbReference type="AlphaFoldDB" id="A0A9P8RUT4"/>
<keyword evidence="1" id="KW-0732">Signal</keyword>
<evidence type="ECO:0000256" key="1">
    <source>
        <dbReference type="SAM" id="SignalP"/>
    </source>
</evidence>
<dbReference type="EMBL" id="AUWU02000008">
    <property type="protein sequence ID" value="KAH0569856.1"/>
    <property type="molecule type" value="Genomic_DNA"/>
</dbReference>
<protein>
    <submittedName>
        <fullName evidence="2">Uncharacterized protein</fullName>
    </submittedName>
</protein>
<gene>
    <name evidence="2" type="ORF">SS50377_27828</name>
</gene>
<evidence type="ECO:0000313" key="2">
    <source>
        <dbReference type="EMBL" id="KAH0569856.1"/>
    </source>
</evidence>
<evidence type="ECO:0000313" key="3">
    <source>
        <dbReference type="Proteomes" id="UP000018208"/>
    </source>
</evidence>
<dbReference type="Proteomes" id="UP000018208">
    <property type="component" value="Unassembled WGS sequence"/>
</dbReference>
<proteinExistence type="predicted"/>